<dbReference type="InterPro" id="IPR037066">
    <property type="entry name" value="Plug_dom_sf"/>
</dbReference>
<evidence type="ECO:0000256" key="10">
    <source>
        <dbReference type="ARBA" id="ARBA00023237"/>
    </source>
</evidence>
<keyword evidence="6 14" id="KW-0732">Signal</keyword>
<accession>A0A7X4GZN7</accession>
<evidence type="ECO:0000256" key="6">
    <source>
        <dbReference type="ARBA" id="ARBA00022729"/>
    </source>
</evidence>
<dbReference type="GO" id="GO:0009279">
    <property type="term" value="C:cell outer membrane"/>
    <property type="evidence" value="ECO:0007669"/>
    <property type="project" value="UniProtKB-SubCell"/>
</dbReference>
<dbReference type="CDD" id="cd01347">
    <property type="entry name" value="ligand_gated_channel"/>
    <property type="match status" value="1"/>
</dbReference>
<evidence type="ECO:0000256" key="8">
    <source>
        <dbReference type="ARBA" id="ARBA00023136"/>
    </source>
</evidence>
<dbReference type="InterPro" id="IPR036942">
    <property type="entry name" value="Beta-barrel_TonB_sf"/>
</dbReference>
<evidence type="ECO:0000313" key="17">
    <source>
        <dbReference type="EMBL" id="MYM72643.1"/>
    </source>
</evidence>
<proteinExistence type="inferred from homology"/>
<feature type="domain" description="TonB-dependent receptor-like beta-barrel" evidence="15">
    <location>
        <begin position="361"/>
        <end position="861"/>
    </location>
</feature>
<evidence type="ECO:0000259" key="16">
    <source>
        <dbReference type="Pfam" id="PF07715"/>
    </source>
</evidence>
<comment type="similarity">
    <text evidence="2 11 13">Belongs to the TonB-dependent receptor family.</text>
</comment>
<dbReference type="Gene3D" id="2.40.170.20">
    <property type="entry name" value="TonB-dependent receptor, beta-barrel domain"/>
    <property type="match status" value="1"/>
</dbReference>
<dbReference type="Pfam" id="PF07715">
    <property type="entry name" value="Plug"/>
    <property type="match status" value="1"/>
</dbReference>
<dbReference type="Proteomes" id="UP000469734">
    <property type="component" value="Unassembled WGS sequence"/>
</dbReference>
<evidence type="ECO:0000313" key="18">
    <source>
        <dbReference type="Proteomes" id="UP000469734"/>
    </source>
</evidence>
<evidence type="ECO:0000256" key="11">
    <source>
        <dbReference type="PROSITE-ProRule" id="PRU01360"/>
    </source>
</evidence>
<comment type="subcellular location">
    <subcellularLocation>
        <location evidence="1 11">Cell outer membrane</location>
        <topology evidence="1 11">Multi-pass membrane protein</topology>
    </subcellularLocation>
</comment>
<evidence type="ECO:0000256" key="12">
    <source>
        <dbReference type="PROSITE-ProRule" id="PRU10144"/>
    </source>
</evidence>
<evidence type="ECO:0000256" key="7">
    <source>
        <dbReference type="ARBA" id="ARBA00023077"/>
    </source>
</evidence>
<reference evidence="17 18" key="1">
    <citation type="submission" date="2019-12" db="EMBL/GenBank/DDBJ databases">
        <title>Novel species isolated from a subtropical stream in China.</title>
        <authorList>
            <person name="Lu H."/>
        </authorList>
    </citation>
    <scope>NUCLEOTIDE SEQUENCE [LARGE SCALE GENOMIC DNA]</scope>
    <source>
        <strain evidence="17 18">FT134W</strain>
    </source>
</reference>
<organism evidence="17 18">
    <name type="scientific">Duganella margarita</name>
    <dbReference type="NCBI Taxonomy" id="2692170"/>
    <lineage>
        <taxon>Bacteria</taxon>
        <taxon>Pseudomonadati</taxon>
        <taxon>Pseudomonadota</taxon>
        <taxon>Betaproteobacteria</taxon>
        <taxon>Burkholderiales</taxon>
        <taxon>Oxalobacteraceae</taxon>
        <taxon>Telluria group</taxon>
        <taxon>Duganella</taxon>
    </lineage>
</organism>
<evidence type="ECO:0000256" key="13">
    <source>
        <dbReference type="RuleBase" id="RU003357"/>
    </source>
</evidence>
<keyword evidence="5 11" id="KW-0812">Transmembrane</keyword>
<dbReference type="Pfam" id="PF00593">
    <property type="entry name" value="TonB_dep_Rec_b-barrel"/>
    <property type="match status" value="1"/>
</dbReference>
<comment type="caution">
    <text evidence="17">The sequence shown here is derived from an EMBL/GenBank/DDBJ whole genome shotgun (WGS) entry which is preliminary data.</text>
</comment>
<keyword evidence="10 11" id="KW-0998">Cell outer membrane</keyword>
<keyword evidence="9 17" id="KW-0675">Receptor</keyword>
<evidence type="ECO:0000256" key="1">
    <source>
        <dbReference type="ARBA" id="ARBA00004571"/>
    </source>
</evidence>
<protein>
    <submittedName>
        <fullName evidence="17">TonB-dependent receptor</fullName>
    </submittedName>
</protein>
<dbReference type="Gene3D" id="2.170.130.10">
    <property type="entry name" value="TonB-dependent receptor, plug domain"/>
    <property type="match status" value="1"/>
</dbReference>
<evidence type="ECO:0000256" key="3">
    <source>
        <dbReference type="ARBA" id="ARBA00022448"/>
    </source>
</evidence>
<evidence type="ECO:0000256" key="2">
    <source>
        <dbReference type="ARBA" id="ARBA00009810"/>
    </source>
</evidence>
<keyword evidence="4 11" id="KW-1134">Transmembrane beta strand</keyword>
<keyword evidence="8 11" id="KW-0472">Membrane</keyword>
<gene>
    <name evidence="17" type="ORF">GTP56_10575</name>
</gene>
<dbReference type="PROSITE" id="PS01156">
    <property type="entry name" value="TONB_DEPENDENT_REC_2"/>
    <property type="match status" value="1"/>
</dbReference>
<dbReference type="InterPro" id="IPR012910">
    <property type="entry name" value="Plug_dom"/>
</dbReference>
<evidence type="ECO:0000259" key="15">
    <source>
        <dbReference type="Pfam" id="PF00593"/>
    </source>
</evidence>
<dbReference type="EMBL" id="WWCR01000008">
    <property type="protein sequence ID" value="MYM72643.1"/>
    <property type="molecule type" value="Genomic_DNA"/>
</dbReference>
<evidence type="ECO:0000256" key="9">
    <source>
        <dbReference type="ARBA" id="ARBA00023170"/>
    </source>
</evidence>
<feature type="chain" id="PRO_5031200695" evidence="14">
    <location>
        <begin position="31"/>
        <end position="897"/>
    </location>
</feature>
<keyword evidence="7 13" id="KW-0798">TonB box</keyword>
<evidence type="ECO:0000256" key="4">
    <source>
        <dbReference type="ARBA" id="ARBA00022452"/>
    </source>
</evidence>
<dbReference type="PANTHER" id="PTHR47234:SF1">
    <property type="entry name" value="TONB-DEPENDENT RECEPTOR"/>
    <property type="match status" value="1"/>
</dbReference>
<dbReference type="PANTHER" id="PTHR47234">
    <property type="match status" value="1"/>
</dbReference>
<dbReference type="SUPFAM" id="SSF56935">
    <property type="entry name" value="Porins"/>
    <property type="match status" value="1"/>
</dbReference>
<keyword evidence="3 11" id="KW-0813">Transport</keyword>
<evidence type="ECO:0000256" key="5">
    <source>
        <dbReference type="ARBA" id="ARBA00022692"/>
    </source>
</evidence>
<feature type="signal peptide" evidence="14">
    <location>
        <begin position="1"/>
        <end position="30"/>
    </location>
</feature>
<dbReference type="InterPro" id="IPR000531">
    <property type="entry name" value="Beta-barrel_TonB"/>
</dbReference>
<sequence length="897" mass="96222">MHKEKQSVRSVRLALSLLAGATLFTSNTHAQTSGDAAPADPPKVIITGSNIARIAGEGATPVEVINRAQIDKSGASTVVELLAKLPSVSVALDGNSYNSFAGGASSVSLRGLDAKYTLILLNGRRLANYGFANGAENSFVDLNNIPLAALESVEILRDGASAIYGSDAVAGVINFKTRSNYQGMEASANLGANVKGDGSSGDASLTKGWGDLDKDGYNVLMTIDLMRRNSLRSDKHDAFAVPDYRKYGGTDGRTTTQFQGYVRDYDNGEPGYAIPGCKGTVGIAEGTGDQVCFTNPATQLTPSLSRAGISTIVTKRLNGGDELFLELGLNHNKSTYQQGYPIFDSATLVPTDGTTNPGVLGLPGPTDDTYGFTPGDRLQVFHSITEAGHQVETITNNTVRVVTGWRGKIQGWDSEFALNLNHSKLKDDTTNALLKDVSNQLLTQGIAGTGGYDPFNPANPLSVVSPMMYTMHHNATSELGVAEWKMSTAELFSWQGRPVGFAWGAQGSHESIDDVADPQTELGNVVNYGATSSKASRNLYSVYGELAVPVLANLDAQVALRGDHYSDFGTTWNPKLALAWRPSDKVLLRGSATTSFKAPTLPEIGSITTAYTTVADWARCGPLGYVGAQCSYSPKDYLKGNPDLKAEKASNYSAGIVLQPVKDLVASLDWYGIHQRDTIQALDAQYIVDNEDILPGFAALIGRDPRNAALEATHPGLNKGRINSVTTPFSNVGKTIISGFDLDVRYDLALGNYGKLHFREVNNHTLKYDQSIAPGQEPTSRLGGVYHPRWNNSFRTSYEYGVSEFAMTARTAAGTLNIGDPTYEQDPAVTNARIGSYTVWDLNYTLKANAKLTLNMGVNNVFDKGLVYANSAYVNTYVQGLSDAVGRYAYVNARYAF</sequence>
<dbReference type="RefSeq" id="WP_161050054.1">
    <property type="nucleotide sequence ID" value="NZ_WWCR01000008.1"/>
</dbReference>
<dbReference type="PROSITE" id="PS52016">
    <property type="entry name" value="TONB_DEPENDENT_REC_3"/>
    <property type="match status" value="1"/>
</dbReference>
<dbReference type="InterPro" id="IPR039426">
    <property type="entry name" value="TonB-dep_rcpt-like"/>
</dbReference>
<name>A0A7X4GZN7_9BURK</name>
<evidence type="ECO:0000256" key="14">
    <source>
        <dbReference type="SAM" id="SignalP"/>
    </source>
</evidence>
<feature type="short sequence motif" description="TonB C-terminal box" evidence="12">
    <location>
        <begin position="880"/>
        <end position="897"/>
    </location>
</feature>
<feature type="domain" description="TonB-dependent receptor plug" evidence="16">
    <location>
        <begin position="59"/>
        <end position="172"/>
    </location>
</feature>
<dbReference type="AlphaFoldDB" id="A0A7X4GZN7"/>
<dbReference type="InterPro" id="IPR010917">
    <property type="entry name" value="TonB_rcpt_CS"/>
</dbReference>